<keyword evidence="4" id="KW-1185">Reference proteome</keyword>
<reference evidence="3 4" key="1">
    <citation type="submission" date="2023-03" db="EMBL/GenBank/DDBJ databases">
        <title>Paludisphaera mucosa sp. nov. a novel planctomycete from northern fen.</title>
        <authorList>
            <person name="Ivanova A."/>
        </authorList>
    </citation>
    <scope>NUCLEOTIDE SEQUENCE [LARGE SCALE GENOMIC DNA]</scope>
    <source>
        <strain evidence="3 4">Pla2</strain>
    </source>
</reference>
<dbReference type="InterPro" id="IPR029058">
    <property type="entry name" value="AB_hydrolase_fold"/>
</dbReference>
<sequence>MSNRLVRTTFLAALLAAAGGVARADDPIPPELKAYFRTEAERLAARPLLDVRTADDWKAHRPDHQRQLREMLGLDPLPPRTDLKVEVRGVVERPDFVVERLLFQSSPGLYVTANLYRPKVVEKPLPAVLYVCGHAKVEKDGVIYGCKTHYQHHAAWFAANGYVCLVLDTLQLGEVPGLHHGTYREGMWWWASRGYTPAGVEVWNGIRALDYLTSRPEVDPERLGVTGRSGGGAMSWYLGAVDDRLKVVVPVAGITDLHDHLVAGNPKVAHPDGVIDGHCDCMYFVNTYRWDYPMLAALVAPKALLVENTDVDPIFPEAGVRRIYTHLETVYDWYGTRDRLDLVVGKGGHEDTTEIRHPAFAWFERWLKGDAAQPLAAVAEPDRRVPIEALKVLDPGKPLPPNVNDTVHESFVPRAVEFTVLTGLEPADAAVEWVPYKESWRASLETHGFAGLPSDQSATIVVDSAYEARNPDKSTEIVKHGLGLTAYDFAPQAHPQLRQRVWMFHNPGRGRPAAGLELLVVGPDDWRKYGPLLDAFEAEAGDPSPLAEFAAIKAKVDAGTRMAFVAPRGVGRTAWAGSRDVSIRRRFALLGQTLDGYRVFEVRGALRSLGGENAPPVTIVGRGESAALALWAAYWEGGVSRAVLIQPPATVRDGPAFLNLERVLDMPQAVALLHPMEVRIVGSPVEPWSWSRILAEDLGMTKPWPEILPAAGAGR</sequence>
<protein>
    <submittedName>
        <fullName evidence="3">Acetylxylan esterase</fullName>
    </submittedName>
</protein>
<evidence type="ECO:0000313" key="3">
    <source>
        <dbReference type="EMBL" id="MDG3006742.1"/>
    </source>
</evidence>
<dbReference type="PANTHER" id="PTHR47381">
    <property type="entry name" value="ALPHA/BETA-HYDROLASES SUPERFAMILY PROTEIN"/>
    <property type="match status" value="1"/>
</dbReference>
<dbReference type="PANTHER" id="PTHR47381:SF3">
    <property type="entry name" value="ALPHA_BETA-HYDROLASES SUPERFAMILY PROTEIN"/>
    <property type="match status" value="1"/>
</dbReference>
<proteinExistence type="predicted"/>
<dbReference type="Gene3D" id="3.40.50.1820">
    <property type="entry name" value="alpha/beta hydrolase"/>
    <property type="match status" value="1"/>
</dbReference>
<dbReference type="SUPFAM" id="SSF53474">
    <property type="entry name" value="alpha/beta-Hydrolases"/>
    <property type="match status" value="1"/>
</dbReference>
<evidence type="ECO:0000259" key="2">
    <source>
        <dbReference type="Pfam" id="PF02129"/>
    </source>
</evidence>
<feature type="chain" id="PRO_5046036891" evidence="1">
    <location>
        <begin position="25"/>
        <end position="715"/>
    </location>
</feature>
<dbReference type="Pfam" id="PF02129">
    <property type="entry name" value="Peptidase_S15"/>
    <property type="match status" value="1"/>
</dbReference>
<comment type="caution">
    <text evidence="3">The sequence shown here is derived from an EMBL/GenBank/DDBJ whole genome shotgun (WGS) entry which is preliminary data.</text>
</comment>
<dbReference type="Proteomes" id="UP001216907">
    <property type="component" value="Unassembled WGS sequence"/>
</dbReference>
<name>A0ABT6FGN9_9BACT</name>
<dbReference type="InterPro" id="IPR000383">
    <property type="entry name" value="Xaa-Pro-like_dom"/>
</dbReference>
<feature type="signal peptide" evidence="1">
    <location>
        <begin position="1"/>
        <end position="24"/>
    </location>
</feature>
<evidence type="ECO:0000256" key="1">
    <source>
        <dbReference type="SAM" id="SignalP"/>
    </source>
</evidence>
<gene>
    <name evidence="3" type="ORF">PZE19_23480</name>
</gene>
<evidence type="ECO:0000313" key="4">
    <source>
        <dbReference type="Proteomes" id="UP001216907"/>
    </source>
</evidence>
<dbReference type="RefSeq" id="WP_277863035.1">
    <property type="nucleotide sequence ID" value="NZ_JARRAG010000002.1"/>
</dbReference>
<keyword evidence="1" id="KW-0732">Signal</keyword>
<accession>A0ABT6FGN9</accession>
<organism evidence="3 4">
    <name type="scientific">Paludisphaera mucosa</name>
    <dbReference type="NCBI Taxonomy" id="3030827"/>
    <lineage>
        <taxon>Bacteria</taxon>
        <taxon>Pseudomonadati</taxon>
        <taxon>Planctomycetota</taxon>
        <taxon>Planctomycetia</taxon>
        <taxon>Isosphaerales</taxon>
        <taxon>Isosphaeraceae</taxon>
        <taxon>Paludisphaera</taxon>
    </lineage>
</organism>
<dbReference type="EMBL" id="JARRAG010000002">
    <property type="protein sequence ID" value="MDG3006742.1"/>
    <property type="molecule type" value="Genomic_DNA"/>
</dbReference>
<feature type="domain" description="Xaa-Pro dipeptidyl-peptidase-like" evidence="2">
    <location>
        <begin position="111"/>
        <end position="266"/>
    </location>
</feature>